<dbReference type="InterPro" id="IPR056924">
    <property type="entry name" value="SH3_Tf2-1"/>
</dbReference>
<dbReference type="KEGG" id="cput:CONPUDRAFT_34086"/>
<gene>
    <name evidence="2" type="ORF">CONPUDRAFT_34086</name>
</gene>
<dbReference type="Proteomes" id="UP000053558">
    <property type="component" value="Unassembled WGS sequence"/>
</dbReference>
<feature type="domain" description="Tf2-1-like SH3-like" evidence="1">
    <location>
        <begin position="1"/>
        <end position="44"/>
    </location>
</feature>
<evidence type="ECO:0000313" key="3">
    <source>
        <dbReference type="Proteomes" id="UP000053558"/>
    </source>
</evidence>
<reference evidence="3" key="1">
    <citation type="journal article" date="2012" name="Science">
        <title>The Paleozoic origin of enzymatic lignin decomposition reconstructed from 31 fungal genomes.</title>
        <authorList>
            <person name="Floudas D."/>
            <person name="Binder M."/>
            <person name="Riley R."/>
            <person name="Barry K."/>
            <person name="Blanchette R.A."/>
            <person name="Henrissat B."/>
            <person name="Martinez A.T."/>
            <person name="Otillar R."/>
            <person name="Spatafora J.W."/>
            <person name="Yadav J.S."/>
            <person name="Aerts A."/>
            <person name="Benoit I."/>
            <person name="Boyd A."/>
            <person name="Carlson A."/>
            <person name="Copeland A."/>
            <person name="Coutinho P.M."/>
            <person name="de Vries R.P."/>
            <person name="Ferreira P."/>
            <person name="Findley K."/>
            <person name="Foster B."/>
            <person name="Gaskell J."/>
            <person name="Glotzer D."/>
            <person name="Gorecki P."/>
            <person name="Heitman J."/>
            <person name="Hesse C."/>
            <person name="Hori C."/>
            <person name="Igarashi K."/>
            <person name="Jurgens J.A."/>
            <person name="Kallen N."/>
            <person name="Kersten P."/>
            <person name="Kohler A."/>
            <person name="Kuees U."/>
            <person name="Kumar T.K.A."/>
            <person name="Kuo A."/>
            <person name="LaButti K."/>
            <person name="Larrondo L.F."/>
            <person name="Lindquist E."/>
            <person name="Ling A."/>
            <person name="Lombard V."/>
            <person name="Lucas S."/>
            <person name="Lundell T."/>
            <person name="Martin R."/>
            <person name="McLaughlin D.J."/>
            <person name="Morgenstern I."/>
            <person name="Morin E."/>
            <person name="Murat C."/>
            <person name="Nagy L.G."/>
            <person name="Nolan M."/>
            <person name="Ohm R.A."/>
            <person name="Patyshakuliyeva A."/>
            <person name="Rokas A."/>
            <person name="Ruiz-Duenas F.J."/>
            <person name="Sabat G."/>
            <person name="Salamov A."/>
            <person name="Samejima M."/>
            <person name="Schmutz J."/>
            <person name="Slot J.C."/>
            <person name="St John F."/>
            <person name="Stenlid J."/>
            <person name="Sun H."/>
            <person name="Sun S."/>
            <person name="Syed K."/>
            <person name="Tsang A."/>
            <person name="Wiebenga A."/>
            <person name="Young D."/>
            <person name="Pisabarro A."/>
            <person name="Eastwood D.C."/>
            <person name="Martin F."/>
            <person name="Cullen D."/>
            <person name="Grigoriev I.V."/>
            <person name="Hibbett D.S."/>
        </authorList>
    </citation>
    <scope>NUCLEOTIDE SEQUENCE [LARGE SCALE GENOMIC DNA]</scope>
    <source>
        <strain evidence="3">RWD-64-598 SS2</strain>
    </source>
</reference>
<dbReference type="RefSeq" id="XP_007767296.1">
    <property type="nucleotide sequence ID" value="XM_007769106.1"/>
</dbReference>
<dbReference type="OrthoDB" id="3268967at2759"/>
<evidence type="ECO:0000313" key="2">
    <source>
        <dbReference type="EMBL" id="EIW82018.1"/>
    </source>
</evidence>
<dbReference type="OMA" id="YTIIDIN"/>
<proteinExistence type="predicted"/>
<name>A0A5M3MS89_CONPW</name>
<accession>A0A5M3MS89</accession>
<organism evidence="2 3">
    <name type="scientific">Coniophora puteana (strain RWD-64-598)</name>
    <name type="common">Brown rot fungus</name>
    <dbReference type="NCBI Taxonomy" id="741705"/>
    <lineage>
        <taxon>Eukaryota</taxon>
        <taxon>Fungi</taxon>
        <taxon>Dikarya</taxon>
        <taxon>Basidiomycota</taxon>
        <taxon>Agaricomycotina</taxon>
        <taxon>Agaricomycetes</taxon>
        <taxon>Agaricomycetidae</taxon>
        <taxon>Boletales</taxon>
        <taxon>Coniophorineae</taxon>
        <taxon>Coniophoraceae</taxon>
        <taxon>Coniophora</taxon>
    </lineage>
</organism>
<feature type="non-terminal residue" evidence="2">
    <location>
        <position position="79"/>
    </location>
</feature>
<comment type="caution">
    <text evidence="2">The sequence shown here is derived from an EMBL/GenBank/DDBJ whole genome shotgun (WGS) entry which is preliminary data.</text>
</comment>
<sequence>KFIPRYNSPYHIISAHPNILTYMLDVPNDLHIHPTFHVSQLKMYIPNNNALFLSHIWIKPTLVINASSKQDWFIDCIIE</sequence>
<protein>
    <recommendedName>
        <fullName evidence="1">Tf2-1-like SH3-like domain-containing protein</fullName>
    </recommendedName>
</protein>
<dbReference type="AlphaFoldDB" id="A0A5M3MS89"/>
<dbReference type="GeneID" id="19206765"/>
<keyword evidence="3" id="KW-1185">Reference proteome</keyword>
<evidence type="ECO:0000259" key="1">
    <source>
        <dbReference type="Pfam" id="PF24626"/>
    </source>
</evidence>
<feature type="non-terminal residue" evidence="2">
    <location>
        <position position="1"/>
    </location>
</feature>
<dbReference type="Pfam" id="PF24626">
    <property type="entry name" value="SH3_Tf2-1"/>
    <property type="match status" value="1"/>
</dbReference>
<dbReference type="EMBL" id="JH711577">
    <property type="protein sequence ID" value="EIW82018.1"/>
    <property type="molecule type" value="Genomic_DNA"/>
</dbReference>